<dbReference type="Pfam" id="PF06463">
    <property type="entry name" value="Mob_synth_C"/>
    <property type="match status" value="1"/>
</dbReference>
<dbReference type="CDD" id="cd21117">
    <property type="entry name" value="Twitch_MoaA"/>
    <property type="match status" value="1"/>
</dbReference>
<protein>
    <recommendedName>
        <fullName evidence="2">GTP 3',8-cyclase</fullName>
        <ecNumber evidence="2">4.1.99.22</ecNumber>
    </recommendedName>
</protein>
<dbReference type="InterPro" id="IPR007197">
    <property type="entry name" value="rSAM"/>
</dbReference>
<evidence type="ECO:0000313" key="14">
    <source>
        <dbReference type="EMBL" id="TDX01235.1"/>
    </source>
</evidence>
<dbReference type="GO" id="GO:0061798">
    <property type="term" value="F:GTP 3',8'-cyclase activity"/>
    <property type="evidence" value="ECO:0007669"/>
    <property type="project" value="UniProtKB-EC"/>
</dbReference>
<dbReference type="SFLD" id="SFLDG01386">
    <property type="entry name" value="main_SPASM_domain-containing"/>
    <property type="match status" value="1"/>
</dbReference>
<name>A0A4R8DUU7_9BACT</name>
<dbReference type="InterPro" id="IPR058240">
    <property type="entry name" value="rSAM_sf"/>
</dbReference>
<evidence type="ECO:0000256" key="4">
    <source>
        <dbReference type="ARBA" id="ARBA00022691"/>
    </source>
</evidence>
<dbReference type="SFLD" id="SFLDS00029">
    <property type="entry name" value="Radical_SAM"/>
    <property type="match status" value="1"/>
</dbReference>
<dbReference type="InterPro" id="IPR013483">
    <property type="entry name" value="MoaA"/>
</dbReference>
<dbReference type="PANTHER" id="PTHR22960">
    <property type="entry name" value="MOLYBDOPTERIN COFACTOR SYNTHESIS PROTEIN A"/>
    <property type="match status" value="1"/>
</dbReference>
<accession>A0A4R8DUU7</accession>
<evidence type="ECO:0000256" key="10">
    <source>
        <dbReference type="ARBA" id="ARBA00023150"/>
    </source>
</evidence>
<keyword evidence="10" id="KW-0501">Molybdenum cofactor biosynthesis</keyword>
<dbReference type="GO" id="GO:0006777">
    <property type="term" value="P:Mo-molybdopterin cofactor biosynthetic process"/>
    <property type="evidence" value="ECO:0007669"/>
    <property type="project" value="UniProtKB-KW"/>
</dbReference>
<dbReference type="EMBL" id="SODV01000001">
    <property type="protein sequence ID" value="TDX01235.1"/>
    <property type="molecule type" value="Genomic_DNA"/>
</dbReference>
<keyword evidence="4" id="KW-0949">S-adenosyl-L-methionine</keyword>
<evidence type="ECO:0000256" key="12">
    <source>
        <dbReference type="ARBA" id="ARBA00048697"/>
    </source>
</evidence>
<keyword evidence="5" id="KW-0479">Metal-binding</keyword>
<sequence length="326" mass="37241">MIVDKFHRVHDYLRISLTDNCNLRCFYCMPEEEYAFTPPSRLMQPDEILGLARVFTDMGVRKIRLTGGEPLVRKDAAEIIEALATLPVQLTMTTNGTRLHHFTDVLDRAGVRALNVSLDTLREDRFRLITRRDQFSTVMGNIRLLLDRGIQVKVNAVIMKDLNDAELNDFVAWTRDTPVHVRFIEFMPFSGNHWSSNQVVPWTDMLDAIQTRYPVERLQDEPHDTSKRYKVPGNAGTFAFISTMSAPFCETCNRIRLTADGKMKNCLFSEEEMDLLSAWRNGGDVRALIQASILQKAERLGGQMPDSFRQLEADTLHNRSMITIGG</sequence>
<dbReference type="EC" id="4.1.99.22" evidence="2"/>
<gene>
    <name evidence="14" type="ORF">EDB95_2267</name>
</gene>
<keyword evidence="9" id="KW-0342">GTP-binding</keyword>
<dbReference type="GO" id="GO:0061799">
    <property type="term" value="F:cyclic pyranopterin monophosphate synthase activity"/>
    <property type="evidence" value="ECO:0007669"/>
    <property type="project" value="TreeGrafter"/>
</dbReference>
<evidence type="ECO:0000313" key="15">
    <source>
        <dbReference type="Proteomes" id="UP000294498"/>
    </source>
</evidence>
<dbReference type="InterPro" id="IPR013785">
    <property type="entry name" value="Aldolase_TIM"/>
</dbReference>
<evidence type="ECO:0000256" key="7">
    <source>
        <dbReference type="ARBA" id="ARBA00023004"/>
    </source>
</evidence>
<evidence type="ECO:0000256" key="2">
    <source>
        <dbReference type="ARBA" id="ARBA00012167"/>
    </source>
</evidence>
<dbReference type="SUPFAM" id="SSF102114">
    <property type="entry name" value="Radical SAM enzymes"/>
    <property type="match status" value="1"/>
</dbReference>
<organism evidence="14 15">
    <name type="scientific">Dinghuibacter silviterrae</name>
    <dbReference type="NCBI Taxonomy" id="1539049"/>
    <lineage>
        <taxon>Bacteria</taxon>
        <taxon>Pseudomonadati</taxon>
        <taxon>Bacteroidota</taxon>
        <taxon>Chitinophagia</taxon>
        <taxon>Chitinophagales</taxon>
        <taxon>Chitinophagaceae</taxon>
        <taxon>Dinghuibacter</taxon>
    </lineage>
</organism>
<evidence type="ECO:0000256" key="5">
    <source>
        <dbReference type="ARBA" id="ARBA00022723"/>
    </source>
</evidence>
<dbReference type="SFLD" id="SFLDG01067">
    <property type="entry name" value="SPASM/twitch_domain_containing"/>
    <property type="match status" value="1"/>
</dbReference>
<dbReference type="GO" id="GO:0051539">
    <property type="term" value="F:4 iron, 4 sulfur cluster binding"/>
    <property type="evidence" value="ECO:0007669"/>
    <property type="project" value="UniProtKB-KW"/>
</dbReference>
<dbReference type="PROSITE" id="PS01305">
    <property type="entry name" value="MOAA_NIFB_PQQE"/>
    <property type="match status" value="1"/>
</dbReference>
<dbReference type="SMART" id="SM00729">
    <property type="entry name" value="Elp3"/>
    <property type="match status" value="1"/>
</dbReference>
<dbReference type="InterPro" id="IPR006638">
    <property type="entry name" value="Elp3/MiaA/NifB-like_rSAM"/>
</dbReference>
<dbReference type="OrthoDB" id="9763993at2"/>
<dbReference type="InterPro" id="IPR040064">
    <property type="entry name" value="MoaA-like"/>
</dbReference>
<dbReference type="GO" id="GO:0005525">
    <property type="term" value="F:GTP binding"/>
    <property type="evidence" value="ECO:0007669"/>
    <property type="project" value="UniProtKB-KW"/>
</dbReference>
<comment type="catalytic activity">
    <reaction evidence="12">
        <text>GTP + AH2 + S-adenosyl-L-methionine = (8S)-3',8-cyclo-7,8-dihydroguanosine 5'-triphosphate + 5'-deoxyadenosine + L-methionine + A + H(+)</text>
        <dbReference type="Rhea" id="RHEA:49576"/>
        <dbReference type="ChEBI" id="CHEBI:13193"/>
        <dbReference type="ChEBI" id="CHEBI:15378"/>
        <dbReference type="ChEBI" id="CHEBI:17319"/>
        <dbReference type="ChEBI" id="CHEBI:17499"/>
        <dbReference type="ChEBI" id="CHEBI:37565"/>
        <dbReference type="ChEBI" id="CHEBI:57844"/>
        <dbReference type="ChEBI" id="CHEBI:59789"/>
        <dbReference type="ChEBI" id="CHEBI:131766"/>
        <dbReference type="EC" id="4.1.99.22"/>
    </reaction>
</comment>
<keyword evidence="6" id="KW-0547">Nucleotide-binding</keyword>
<evidence type="ECO:0000256" key="1">
    <source>
        <dbReference type="ARBA" id="ARBA00001966"/>
    </source>
</evidence>
<evidence type="ECO:0000256" key="11">
    <source>
        <dbReference type="ARBA" id="ARBA00023239"/>
    </source>
</evidence>
<feature type="domain" description="Radical SAM core" evidence="13">
    <location>
        <begin position="5"/>
        <end position="224"/>
    </location>
</feature>
<dbReference type="CDD" id="cd01335">
    <property type="entry name" value="Radical_SAM"/>
    <property type="match status" value="1"/>
</dbReference>
<evidence type="ECO:0000256" key="8">
    <source>
        <dbReference type="ARBA" id="ARBA00023014"/>
    </source>
</evidence>
<evidence type="ECO:0000256" key="6">
    <source>
        <dbReference type="ARBA" id="ARBA00022741"/>
    </source>
</evidence>
<dbReference type="PANTHER" id="PTHR22960:SF0">
    <property type="entry name" value="MOLYBDENUM COFACTOR BIOSYNTHESIS PROTEIN 1"/>
    <property type="match status" value="1"/>
</dbReference>
<proteinExistence type="predicted"/>
<dbReference type="GO" id="GO:0046872">
    <property type="term" value="F:metal ion binding"/>
    <property type="evidence" value="ECO:0007669"/>
    <property type="project" value="UniProtKB-KW"/>
</dbReference>
<dbReference type="SFLD" id="SFLDG01383">
    <property type="entry name" value="cyclic_pyranopterin_phosphate"/>
    <property type="match status" value="1"/>
</dbReference>
<evidence type="ECO:0000256" key="9">
    <source>
        <dbReference type="ARBA" id="ARBA00023134"/>
    </source>
</evidence>
<dbReference type="InterPro" id="IPR050105">
    <property type="entry name" value="MoCo_biosynth_MoaA/MoaC"/>
</dbReference>
<keyword evidence="11" id="KW-0456">Lyase</keyword>
<dbReference type="AlphaFoldDB" id="A0A4R8DUU7"/>
<reference evidence="14 15" key="1">
    <citation type="submission" date="2019-03" db="EMBL/GenBank/DDBJ databases">
        <title>Genomic Encyclopedia of Type Strains, Phase IV (KMG-IV): sequencing the most valuable type-strain genomes for metagenomic binning, comparative biology and taxonomic classification.</title>
        <authorList>
            <person name="Goeker M."/>
        </authorList>
    </citation>
    <scope>NUCLEOTIDE SEQUENCE [LARGE SCALE GENOMIC DNA]</scope>
    <source>
        <strain evidence="14 15">DSM 100059</strain>
    </source>
</reference>
<keyword evidence="7" id="KW-0408">Iron</keyword>
<dbReference type="Proteomes" id="UP000294498">
    <property type="component" value="Unassembled WGS sequence"/>
</dbReference>
<dbReference type="Gene3D" id="3.20.20.70">
    <property type="entry name" value="Aldolase class I"/>
    <property type="match status" value="1"/>
</dbReference>
<evidence type="ECO:0000256" key="3">
    <source>
        <dbReference type="ARBA" id="ARBA00022485"/>
    </source>
</evidence>
<dbReference type="InterPro" id="IPR010505">
    <property type="entry name" value="MoaA_twitch"/>
</dbReference>
<evidence type="ECO:0000259" key="13">
    <source>
        <dbReference type="PROSITE" id="PS51918"/>
    </source>
</evidence>
<dbReference type="PROSITE" id="PS51918">
    <property type="entry name" value="RADICAL_SAM"/>
    <property type="match status" value="1"/>
</dbReference>
<keyword evidence="8" id="KW-0411">Iron-sulfur</keyword>
<dbReference type="InterPro" id="IPR000385">
    <property type="entry name" value="MoaA_NifB_PqqE_Fe-S-bd_CS"/>
</dbReference>
<comment type="caution">
    <text evidence="14">The sequence shown here is derived from an EMBL/GenBank/DDBJ whole genome shotgun (WGS) entry which is preliminary data.</text>
</comment>
<keyword evidence="15" id="KW-1185">Reference proteome</keyword>
<dbReference type="UniPathway" id="UPA00344"/>
<dbReference type="Pfam" id="PF04055">
    <property type="entry name" value="Radical_SAM"/>
    <property type="match status" value="1"/>
</dbReference>
<comment type="cofactor">
    <cofactor evidence="1">
        <name>[4Fe-4S] cluster</name>
        <dbReference type="ChEBI" id="CHEBI:49883"/>
    </cofactor>
</comment>
<dbReference type="NCBIfam" id="TIGR02666">
    <property type="entry name" value="moaA"/>
    <property type="match status" value="1"/>
</dbReference>
<dbReference type="RefSeq" id="WP_133993607.1">
    <property type="nucleotide sequence ID" value="NZ_SODV01000001.1"/>
</dbReference>
<keyword evidence="3" id="KW-0004">4Fe-4S</keyword>